<reference evidence="2" key="1">
    <citation type="journal article" date="2020" name="Nat. Commun.">
        <title>Large-scale genome sequencing of mycorrhizal fungi provides insights into the early evolution of symbiotic traits.</title>
        <authorList>
            <person name="Miyauchi S."/>
            <person name="Kiss E."/>
            <person name="Kuo A."/>
            <person name="Drula E."/>
            <person name="Kohler A."/>
            <person name="Sanchez-Garcia M."/>
            <person name="Morin E."/>
            <person name="Andreopoulos B."/>
            <person name="Barry K.W."/>
            <person name="Bonito G."/>
            <person name="Buee M."/>
            <person name="Carver A."/>
            <person name="Chen C."/>
            <person name="Cichocki N."/>
            <person name="Clum A."/>
            <person name="Culley D."/>
            <person name="Crous P.W."/>
            <person name="Fauchery L."/>
            <person name="Girlanda M."/>
            <person name="Hayes R.D."/>
            <person name="Keri Z."/>
            <person name="LaButti K."/>
            <person name="Lipzen A."/>
            <person name="Lombard V."/>
            <person name="Magnuson J."/>
            <person name="Maillard F."/>
            <person name="Murat C."/>
            <person name="Nolan M."/>
            <person name="Ohm R.A."/>
            <person name="Pangilinan J."/>
            <person name="Pereira M.F."/>
            <person name="Perotto S."/>
            <person name="Peter M."/>
            <person name="Pfister S."/>
            <person name="Riley R."/>
            <person name="Sitrit Y."/>
            <person name="Stielow J.B."/>
            <person name="Szollosi G."/>
            <person name="Zifcakova L."/>
            <person name="Stursova M."/>
            <person name="Spatafora J.W."/>
            <person name="Tedersoo L."/>
            <person name="Vaario L.M."/>
            <person name="Yamada A."/>
            <person name="Yan M."/>
            <person name="Wang P."/>
            <person name="Xu J."/>
            <person name="Bruns T."/>
            <person name="Baldrian P."/>
            <person name="Vilgalys R."/>
            <person name="Dunand C."/>
            <person name="Henrissat B."/>
            <person name="Grigoriev I.V."/>
            <person name="Hibbett D."/>
            <person name="Nagy L.G."/>
            <person name="Martin F.M."/>
        </authorList>
    </citation>
    <scope>NUCLEOTIDE SEQUENCE</scope>
    <source>
        <strain evidence="2">UP504</strain>
    </source>
</reference>
<sequence>MENGVMERKTGKTRPKHSPTKIASNRIDCFLVSRQYQGSRGRIKDFVKRSERTQGARKDFFRESN</sequence>
<gene>
    <name evidence="2" type="ORF">BS47DRAFT_1344336</name>
</gene>
<feature type="region of interest" description="Disordered" evidence="1">
    <location>
        <begin position="1"/>
        <end position="22"/>
    </location>
</feature>
<dbReference type="EMBL" id="MU128974">
    <property type="protein sequence ID" value="KAF9513294.1"/>
    <property type="molecule type" value="Genomic_DNA"/>
</dbReference>
<comment type="caution">
    <text evidence="2">The sequence shown here is derived from an EMBL/GenBank/DDBJ whole genome shotgun (WGS) entry which is preliminary data.</text>
</comment>
<dbReference type="AlphaFoldDB" id="A0A9P6DW27"/>
<evidence type="ECO:0000313" key="3">
    <source>
        <dbReference type="Proteomes" id="UP000886523"/>
    </source>
</evidence>
<accession>A0A9P6DW27</accession>
<evidence type="ECO:0000313" key="2">
    <source>
        <dbReference type="EMBL" id="KAF9513294.1"/>
    </source>
</evidence>
<evidence type="ECO:0000256" key="1">
    <source>
        <dbReference type="SAM" id="MobiDB-lite"/>
    </source>
</evidence>
<dbReference type="Proteomes" id="UP000886523">
    <property type="component" value="Unassembled WGS sequence"/>
</dbReference>
<feature type="compositionally biased region" description="Basic and acidic residues" evidence="1">
    <location>
        <begin position="1"/>
        <end position="10"/>
    </location>
</feature>
<protein>
    <submittedName>
        <fullName evidence="2">Uncharacterized protein</fullName>
    </submittedName>
</protein>
<keyword evidence="3" id="KW-1185">Reference proteome</keyword>
<name>A0A9P6DW27_9AGAM</name>
<organism evidence="2 3">
    <name type="scientific">Hydnum rufescens UP504</name>
    <dbReference type="NCBI Taxonomy" id="1448309"/>
    <lineage>
        <taxon>Eukaryota</taxon>
        <taxon>Fungi</taxon>
        <taxon>Dikarya</taxon>
        <taxon>Basidiomycota</taxon>
        <taxon>Agaricomycotina</taxon>
        <taxon>Agaricomycetes</taxon>
        <taxon>Cantharellales</taxon>
        <taxon>Hydnaceae</taxon>
        <taxon>Hydnum</taxon>
    </lineage>
</organism>
<proteinExistence type="predicted"/>